<keyword evidence="1" id="KW-0812">Transmembrane</keyword>
<dbReference type="VEuPathDB" id="VectorBase:RSAN_038240"/>
<name>A0A9D4Q899_RHISA</name>
<dbReference type="Proteomes" id="UP000821837">
    <property type="component" value="Unassembled WGS sequence"/>
</dbReference>
<reference evidence="2" key="1">
    <citation type="journal article" date="2020" name="Cell">
        <title>Large-Scale Comparative Analyses of Tick Genomes Elucidate Their Genetic Diversity and Vector Capacities.</title>
        <authorList>
            <consortium name="Tick Genome and Microbiome Consortium (TIGMIC)"/>
            <person name="Jia N."/>
            <person name="Wang J."/>
            <person name="Shi W."/>
            <person name="Du L."/>
            <person name="Sun Y."/>
            <person name="Zhan W."/>
            <person name="Jiang J.F."/>
            <person name="Wang Q."/>
            <person name="Zhang B."/>
            <person name="Ji P."/>
            <person name="Bell-Sakyi L."/>
            <person name="Cui X.M."/>
            <person name="Yuan T.T."/>
            <person name="Jiang B.G."/>
            <person name="Yang W.F."/>
            <person name="Lam T.T."/>
            <person name="Chang Q.C."/>
            <person name="Ding S.J."/>
            <person name="Wang X.J."/>
            <person name="Zhu J.G."/>
            <person name="Ruan X.D."/>
            <person name="Zhao L."/>
            <person name="Wei J.T."/>
            <person name="Ye R.Z."/>
            <person name="Que T.C."/>
            <person name="Du C.H."/>
            <person name="Zhou Y.H."/>
            <person name="Cheng J.X."/>
            <person name="Dai P.F."/>
            <person name="Guo W.B."/>
            <person name="Han X.H."/>
            <person name="Huang E.J."/>
            <person name="Li L.F."/>
            <person name="Wei W."/>
            <person name="Gao Y.C."/>
            <person name="Liu J.Z."/>
            <person name="Shao H.Z."/>
            <person name="Wang X."/>
            <person name="Wang C.C."/>
            <person name="Yang T.C."/>
            <person name="Huo Q.B."/>
            <person name="Li W."/>
            <person name="Chen H.Y."/>
            <person name="Chen S.E."/>
            <person name="Zhou L.G."/>
            <person name="Ni X.B."/>
            <person name="Tian J.H."/>
            <person name="Sheng Y."/>
            <person name="Liu T."/>
            <person name="Pan Y.S."/>
            <person name="Xia L.Y."/>
            <person name="Li J."/>
            <person name="Zhao F."/>
            <person name="Cao W.C."/>
        </authorList>
    </citation>
    <scope>NUCLEOTIDE SEQUENCE</scope>
    <source>
        <strain evidence="2">Rsan-2018</strain>
    </source>
</reference>
<evidence type="ECO:0000256" key="1">
    <source>
        <dbReference type="SAM" id="Phobius"/>
    </source>
</evidence>
<dbReference type="EMBL" id="JABSTV010001248">
    <property type="protein sequence ID" value="KAH7969981.1"/>
    <property type="molecule type" value="Genomic_DNA"/>
</dbReference>
<keyword evidence="3" id="KW-1185">Reference proteome</keyword>
<reference evidence="2" key="2">
    <citation type="submission" date="2021-09" db="EMBL/GenBank/DDBJ databases">
        <authorList>
            <person name="Jia N."/>
            <person name="Wang J."/>
            <person name="Shi W."/>
            <person name="Du L."/>
            <person name="Sun Y."/>
            <person name="Zhan W."/>
            <person name="Jiang J."/>
            <person name="Wang Q."/>
            <person name="Zhang B."/>
            <person name="Ji P."/>
            <person name="Sakyi L.B."/>
            <person name="Cui X."/>
            <person name="Yuan T."/>
            <person name="Jiang B."/>
            <person name="Yang W."/>
            <person name="Lam T.T.-Y."/>
            <person name="Chang Q."/>
            <person name="Ding S."/>
            <person name="Wang X."/>
            <person name="Zhu J."/>
            <person name="Ruan X."/>
            <person name="Zhao L."/>
            <person name="Wei J."/>
            <person name="Que T."/>
            <person name="Du C."/>
            <person name="Cheng J."/>
            <person name="Dai P."/>
            <person name="Han X."/>
            <person name="Huang E."/>
            <person name="Gao Y."/>
            <person name="Liu J."/>
            <person name="Shao H."/>
            <person name="Ye R."/>
            <person name="Li L."/>
            <person name="Wei W."/>
            <person name="Wang X."/>
            <person name="Wang C."/>
            <person name="Huo Q."/>
            <person name="Li W."/>
            <person name="Guo W."/>
            <person name="Chen H."/>
            <person name="Chen S."/>
            <person name="Zhou L."/>
            <person name="Zhou L."/>
            <person name="Ni X."/>
            <person name="Tian J."/>
            <person name="Zhou Y."/>
            <person name="Sheng Y."/>
            <person name="Liu T."/>
            <person name="Pan Y."/>
            <person name="Xia L."/>
            <person name="Li J."/>
            <person name="Zhao F."/>
            <person name="Cao W."/>
        </authorList>
    </citation>
    <scope>NUCLEOTIDE SEQUENCE</scope>
    <source>
        <strain evidence="2">Rsan-2018</strain>
        <tissue evidence="2">Larvae</tissue>
    </source>
</reference>
<accession>A0A9D4Q899</accession>
<organism evidence="2 3">
    <name type="scientific">Rhipicephalus sanguineus</name>
    <name type="common">Brown dog tick</name>
    <name type="synonym">Ixodes sanguineus</name>
    <dbReference type="NCBI Taxonomy" id="34632"/>
    <lineage>
        <taxon>Eukaryota</taxon>
        <taxon>Metazoa</taxon>
        <taxon>Ecdysozoa</taxon>
        <taxon>Arthropoda</taxon>
        <taxon>Chelicerata</taxon>
        <taxon>Arachnida</taxon>
        <taxon>Acari</taxon>
        <taxon>Parasitiformes</taxon>
        <taxon>Ixodida</taxon>
        <taxon>Ixodoidea</taxon>
        <taxon>Ixodidae</taxon>
        <taxon>Rhipicephalinae</taxon>
        <taxon>Rhipicephalus</taxon>
        <taxon>Rhipicephalus</taxon>
    </lineage>
</organism>
<evidence type="ECO:0000313" key="2">
    <source>
        <dbReference type="EMBL" id="KAH7969981.1"/>
    </source>
</evidence>
<dbReference type="AlphaFoldDB" id="A0A9D4Q899"/>
<evidence type="ECO:0000313" key="3">
    <source>
        <dbReference type="Proteomes" id="UP000821837"/>
    </source>
</evidence>
<feature type="transmembrane region" description="Helical" evidence="1">
    <location>
        <begin position="325"/>
        <end position="348"/>
    </location>
</feature>
<protein>
    <recommendedName>
        <fullName evidence="4">ZP domain-containing protein</fullName>
    </recommendedName>
</protein>
<evidence type="ECO:0008006" key="4">
    <source>
        <dbReference type="Google" id="ProtNLM"/>
    </source>
</evidence>
<proteinExistence type="predicted"/>
<keyword evidence="1" id="KW-0472">Membrane</keyword>
<gene>
    <name evidence="2" type="ORF">HPB52_023613</name>
</gene>
<keyword evidence="1" id="KW-1133">Transmembrane helix</keyword>
<comment type="caution">
    <text evidence="2">The sequence shown here is derived from an EMBL/GenBank/DDBJ whole genome shotgun (WGS) entry which is preliminary data.</text>
</comment>
<sequence length="390" mass="43214">MWSVHARHSKPTRFGLGSTVPCSDRWSFSRLLEVKAAPVQVKDYSGTYRIHLVPCTVREGTLFSEPMRCTPQEPVPFELPIHFQQVSDPVPTRFSLDTQFHITRRREAWLRRADQQADDDDVDVSFAPGDKIYGKIMVSPLQSLGHSFELFIEKCFLCTGVDGYIPRYDPDNEDYGCIAESANLRYIIKIIDKESSSSVSSQLHGAQFNATLVSQSRDAELAAIEEDPGADGFYFLADPLFKVASGTLWFIHCIYTLRGKEGSGSKRFGKRHAGDWLQQQRHRRSVLVESIGKNGRGTNMHQIVLSDALQSTWTYRSDGDSTADLPWLVTPCVLVAALVIALAIAIVVCRKRRSSASLTPSGNGAVTMCCSGKSRVCASGYVPNIAATEV</sequence>